<organism evidence="2 3">
    <name type="scientific">Vibrio europaeus</name>
    <dbReference type="NCBI Taxonomy" id="300876"/>
    <lineage>
        <taxon>Bacteria</taxon>
        <taxon>Pseudomonadati</taxon>
        <taxon>Pseudomonadota</taxon>
        <taxon>Gammaproteobacteria</taxon>
        <taxon>Vibrionales</taxon>
        <taxon>Vibrionaceae</taxon>
        <taxon>Vibrio</taxon>
        <taxon>Vibrio oreintalis group</taxon>
    </lineage>
</organism>
<dbReference type="EMBL" id="CP053541">
    <property type="protein sequence ID" value="QJY35185.1"/>
    <property type="molecule type" value="Genomic_DNA"/>
</dbReference>
<sequence length="80" mass="9386">MTTINLDKRVLNEEETSEYIGMSRSYLRQARMEGVRKNRKIAPPFIKIGRAVRYLREDLDQWLSEQVKLQHLPCNGGEHA</sequence>
<feature type="domain" description="Helix-turn-helix" evidence="1">
    <location>
        <begin position="11"/>
        <end position="66"/>
    </location>
</feature>
<dbReference type="Proteomes" id="UP000501443">
    <property type="component" value="Chromosome 1"/>
</dbReference>
<dbReference type="InterPro" id="IPR041657">
    <property type="entry name" value="HTH_17"/>
</dbReference>
<evidence type="ECO:0000313" key="3">
    <source>
        <dbReference type="Proteomes" id="UP000501443"/>
    </source>
</evidence>
<dbReference type="RefSeq" id="WP_038509602.1">
    <property type="nucleotide sequence ID" value="NZ_CP053541.1"/>
</dbReference>
<evidence type="ECO:0000259" key="1">
    <source>
        <dbReference type="Pfam" id="PF12728"/>
    </source>
</evidence>
<protein>
    <submittedName>
        <fullName evidence="2">Helix-turn-helix domain-containing protein</fullName>
    </submittedName>
</protein>
<evidence type="ECO:0000313" key="2">
    <source>
        <dbReference type="EMBL" id="QJY35185.1"/>
    </source>
</evidence>
<gene>
    <name evidence="2" type="ORF">HOO69_00580</name>
</gene>
<dbReference type="AlphaFoldDB" id="A0AAE7DW66"/>
<proteinExistence type="predicted"/>
<name>A0AAE7DW66_9VIBR</name>
<dbReference type="Pfam" id="PF12728">
    <property type="entry name" value="HTH_17"/>
    <property type="match status" value="1"/>
</dbReference>
<accession>A0AAE7DW66</accession>
<reference evidence="2 3" key="1">
    <citation type="submission" date="2020-05" db="EMBL/GenBank/DDBJ databases">
        <title>First description outside Europe of the emergent pathogen for shellfish aquaculture Vibrio europaeus.</title>
        <authorList>
            <person name="Dubert J."/>
            <person name="Rojas R."/>
        </authorList>
    </citation>
    <scope>NUCLEOTIDE SEQUENCE [LARGE SCALE GENOMIC DNA]</scope>
    <source>
        <strain evidence="2 3">NPI-1</strain>
    </source>
</reference>